<dbReference type="EMBL" id="JBJURJ010000006">
    <property type="protein sequence ID" value="MFM9328764.1"/>
    <property type="molecule type" value="Genomic_DNA"/>
</dbReference>
<organism evidence="1 2">
    <name type="scientific">Paenibacillus mesotrionivorans</name>
    <dbReference type="NCBI Taxonomy" id="3160968"/>
    <lineage>
        <taxon>Bacteria</taxon>
        <taxon>Bacillati</taxon>
        <taxon>Bacillota</taxon>
        <taxon>Bacilli</taxon>
        <taxon>Bacillales</taxon>
        <taxon>Paenibacillaceae</taxon>
        <taxon>Paenibacillus</taxon>
    </lineage>
</organism>
<dbReference type="Proteomes" id="UP001631969">
    <property type="component" value="Unassembled WGS sequence"/>
</dbReference>
<comment type="caution">
    <text evidence="1">The sequence shown here is derived from an EMBL/GenBank/DDBJ whole genome shotgun (WGS) entry which is preliminary data.</text>
</comment>
<proteinExistence type="predicted"/>
<protein>
    <submittedName>
        <fullName evidence="1">ABC transporter substrate-binding protein</fullName>
    </submittedName>
</protein>
<evidence type="ECO:0000313" key="2">
    <source>
        <dbReference type="Proteomes" id="UP001631969"/>
    </source>
</evidence>
<name>A0ACC7NXL0_9BACL</name>
<accession>A0ACC7NXL0</accession>
<sequence>MRNTPFVKRSLLVLTGTLAATAALAGCGGGGTDTPAAGGSAAPGGSAAAPVTIKVQAWYTEPQGNWNATVAAFNKTHPNIKVVYEGLSEKGDSQEGMKKLDLLAASGDQMDVIMYSAAPDYAQRVGAGMLEPLDEYMKKDGFDPKAEFKIDTSVNGKYYALPGKMIEWLVLLNKDKLDQAKLPVPTEWTWNDYAEYAKKLTSGEGANKVYGSYFHTWKDYAQLALSNDPELPFFVKEDGTPNVDNPKYRFSLELRNKMENVDKSSVPYYDVVSQKMGYRDVFYAGKTAMLLTGNWMVGELALNGKFNTVFAPYPKFDAKDPNGYTSINADFVGVAASSKNKQAAYEFVKWYTTEGMLEQGMFFSGWKKADLNKNVEAILKSGKPELAKFIDKDSLLATLKVNKATKLIVPPTFSLQQEKELLSQVELYLTGKQDLEKTIQTTTKKLNDIKTSSK</sequence>
<evidence type="ECO:0000313" key="1">
    <source>
        <dbReference type="EMBL" id="MFM9328764.1"/>
    </source>
</evidence>
<keyword evidence="2" id="KW-1185">Reference proteome</keyword>
<gene>
    <name evidence="1" type="ORF">ACI1P1_10730</name>
</gene>
<reference evidence="1" key="1">
    <citation type="submission" date="2024-12" db="EMBL/GenBank/DDBJ databases">
        <authorList>
            <person name="Wu N."/>
        </authorList>
    </citation>
    <scope>NUCLEOTIDE SEQUENCE</scope>
    <source>
        <strain evidence="1">P15</strain>
    </source>
</reference>